<organism evidence="8 9">
    <name type="scientific">Austwickia chelonae NBRC 105200</name>
    <dbReference type="NCBI Taxonomy" id="1184607"/>
    <lineage>
        <taxon>Bacteria</taxon>
        <taxon>Bacillati</taxon>
        <taxon>Actinomycetota</taxon>
        <taxon>Actinomycetes</taxon>
        <taxon>Micrococcales</taxon>
        <taxon>Dermatophilaceae</taxon>
        <taxon>Austwickia</taxon>
    </lineage>
</organism>
<keyword evidence="4 6" id="KW-0805">Transcription regulation</keyword>
<dbReference type="RefSeq" id="WP_006502450.1">
    <property type="nucleotide sequence ID" value="NZ_BAGZ01000005.1"/>
</dbReference>
<dbReference type="EMBL" id="BAGZ01000005">
    <property type="protein sequence ID" value="GAB77698.1"/>
    <property type="molecule type" value="Genomic_DNA"/>
</dbReference>
<dbReference type="GO" id="GO:0031564">
    <property type="term" value="P:transcription antitermination"/>
    <property type="evidence" value="ECO:0007669"/>
    <property type="project" value="UniProtKB-KW"/>
</dbReference>
<evidence type="ECO:0000256" key="3">
    <source>
        <dbReference type="ARBA" id="ARBA00022884"/>
    </source>
</evidence>
<dbReference type="eggNOG" id="COG0781">
    <property type="taxonomic scope" value="Bacteria"/>
</dbReference>
<dbReference type="AlphaFoldDB" id="K6V640"/>
<dbReference type="PANTHER" id="PTHR11078:SF3">
    <property type="entry name" value="ANTITERMINATION NUSB DOMAIN-CONTAINING PROTEIN"/>
    <property type="match status" value="1"/>
</dbReference>
<evidence type="ECO:0000313" key="8">
    <source>
        <dbReference type="EMBL" id="GAB77698.1"/>
    </source>
</evidence>
<gene>
    <name evidence="6 8" type="primary">nusB</name>
    <name evidence="8" type="ORF">AUCHE_05_06130</name>
</gene>
<dbReference type="HAMAP" id="MF_00073">
    <property type="entry name" value="NusB"/>
    <property type="match status" value="1"/>
</dbReference>
<dbReference type="Proteomes" id="UP000008495">
    <property type="component" value="Unassembled WGS sequence"/>
</dbReference>
<dbReference type="STRING" id="100225.SAMN05421595_1536"/>
<dbReference type="NCBIfam" id="TIGR01951">
    <property type="entry name" value="nusB"/>
    <property type="match status" value="1"/>
</dbReference>
<reference evidence="8 9" key="1">
    <citation type="submission" date="2012-08" db="EMBL/GenBank/DDBJ databases">
        <title>Whole genome shotgun sequence of Austwickia chelonae NBRC 105200.</title>
        <authorList>
            <person name="Yoshida I."/>
            <person name="Hosoyama A."/>
            <person name="Tsuchikane K."/>
            <person name="Katsumata H."/>
            <person name="Ando Y."/>
            <person name="Ohji S."/>
            <person name="Hamada M."/>
            <person name="Tamura T."/>
            <person name="Yamazoe A."/>
            <person name="Yamazaki S."/>
            <person name="Fujita N."/>
        </authorList>
    </citation>
    <scope>NUCLEOTIDE SEQUENCE [LARGE SCALE GENOMIC DNA]</scope>
    <source>
        <strain evidence="8 9">NBRC 105200</strain>
    </source>
</reference>
<dbReference type="Pfam" id="PF01029">
    <property type="entry name" value="NusB"/>
    <property type="match status" value="1"/>
</dbReference>
<feature type="domain" description="NusB/RsmB/TIM44" evidence="7">
    <location>
        <begin position="17"/>
        <end position="141"/>
    </location>
</feature>
<dbReference type="GO" id="GO:0006353">
    <property type="term" value="P:DNA-templated transcription termination"/>
    <property type="evidence" value="ECO:0007669"/>
    <property type="project" value="UniProtKB-UniRule"/>
</dbReference>
<dbReference type="OrthoDB" id="3528057at2"/>
<dbReference type="PANTHER" id="PTHR11078">
    <property type="entry name" value="N UTILIZATION SUBSTANCE PROTEIN B-RELATED"/>
    <property type="match status" value="1"/>
</dbReference>
<dbReference type="GO" id="GO:0003723">
    <property type="term" value="F:RNA binding"/>
    <property type="evidence" value="ECO:0007669"/>
    <property type="project" value="UniProtKB-UniRule"/>
</dbReference>
<dbReference type="InterPro" id="IPR011605">
    <property type="entry name" value="NusB_fam"/>
</dbReference>
<keyword evidence="2 6" id="KW-0889">Transcription antitermination</keyword>
<keyword evidence="3 6" id="KW-0694">RNA-binding</keyword>
<dbReference type="InterPro" id="IPR035926">
    <property type="entry name" value="NusB-like_sf"/>
</dbReference>
<evidence type="ECO:0000313" key="9">
    <source>
        <dbReference type="Proteomes" id="UP000008495"/>
    </source>
</evidence>
<proteinExistence type="inferred from homology"/>
<name>K6V640_9MICO</name>
<keyword evidence="5 6" id="KW-0804">Transcription</keyword>
<evidence type="ECO:0000256" key="5">
    <source>
        <dbReference type="ARBA" id="ARBA00023163"/>
    </source>
</evidence>
<accession>K6V640</accession>
<evidence type="ECO:0000256" key="1">
    <source>
        <dbReference type="ARBA" id="ARBA00005952"/>
    </source>
</evidence>
<dbReference type="Gene3D" id="1.10.940.10">
    <property type="entry name" value="NusB-like"/>
    <property type="match status" value="1"/>
</dbReference>
<dbReference type="InterPro" id="IPR006027">
    <property type="entry name" value="NusB_RsmB_TIM44"/>
</dbReference>
<sequence length="150" mass="16252">MASSSGGRAPLSGARTKARRAALDLLFESEQRGLNAGTLLAERMTKPVAETPLRGYTVEIVDGVVEHWQRINEVLGTYSQGWPVERMPAVDRAILRVGAWEVLYNSDVPDAVATQQAVELATALSTDESPSFVNGLLSRLSEVKNTLDLT</sequence>
<dbReference type="GO" id="GO:0005829">
    <property type="term" value="C:cytosol"/>
    <property type="evidence" value="ECO:0007669"/>
    <property type="project" value="TreeGrafter"/>
</dbReference>
<evidence type="ECO:0000256" key="6">
    <source>
        <dbReference type="HAMAP-Rule" id="MF_00073"/>
    </source>
</evidence>
<comment type="caution">
    <text evidence="8">The sequence shown here is derived from an EMBL/GenBank/DDBJ whole genome shotgun (WGS) entry which is preliminary data.</text>
</comment>
<evidence type="ECO:0000256" key="4">
    <source>
        <dbReference type="ARBA" id="ARBA00023015"/>
    </source>
</evidence>
<keyword evidence="9" id="KW-1185">Reference proteome</keyword>
<comment type="similarity">
    <text evidence="1 6">Belongs to the NusB family.</text>
</comment>
<evidence type="ECO:0000259" key="7">
    <source>
        <dbReference type="Pfam" id="PF01029"/>
    </source>
</evidence>
<evidence type="ECO:0000256" key="2">
    <source>
        <dbReference type="ARBA" id="ARBA00022814"/>
    </source>
</evidence>
<dbReference type="SUPFAM" id="SSF48013">
    <property type="entry name" value="NusB-like"/>
    <property type="match status" value="1"/>
</dbReference>
<comment type="function">
    <text evidence="6">Involved in transcription antitermination. Required for transcription of ribosomal RNA (rRNA) genes. Binds specifically to the boxA antiterminator sequence of the ribosomal RNA (rrn) operons.</text>
</comment>
<protein>
    <recommendedName>
        <fullName evidence="6">Transcription antitermination protein NusB</fullName>
    </recommendedName>
    <alternativeName>
        <fullName evidence="6">Antitermination factor NusB</fullName>
    </alternativeName>
</protein>